<sequence length="117" mass="13885">MDLQEETRMKDIYKDITDIIDQISVLPVFPPLVWVWTWDLAKDIYRDFQEDPDYIMLKSIEQTWELFYTQADQNGFTLEYGTEDLYEAIRDWMIDADIVASGEVDGDEDDVLESEEE</sequence>
<accession>A0A6J7WKB7</accession>
<name>A0A6J7WKB7_9CAUD</name>
<gene>
    <name evidence="1" type="ORF">UFOVP204_132</name>
</gene>
<reference evidence="1" key="1">
    <citation type="submission" date="2020-05" db="EMBL/GenBank/DDBJ databases">
        <authorList>
            <person name="Chiriac C."/>
            <person name="Salcher M."/>
            <person name="Ghai R."/>
            <person name="Kavagutti S V."/>
        </authorList>
    </citation>
    <scope>NUCLEOTIDE SEQUENCE</scope>
</reference>
<proteinExistence type="predicted"/>
<protein>
    <submittedName>
        <fullName evidence="1">Uncharacterized protein</fullName>
    </submittedName>
</protein>
<evidence type="ECO:0000313" key="1">
    <source>
        <dbReference type="EMBL" id="CAB5218250.1"/>
    </source>
</evidence>
<dbReference type="EMBL" id="LR798257">
    <property type="protein sequence ID" value="CAB5218250.1"/>
    <property type="molecule type" value="Genomic_DNA"/>
</dbReference>
<organism evidence="1">
    <name type="scientific">uncultured Caudovirales phage</name>
    <dbReference type="NCBI Taxonomy" id="2100421"/>
    <lineage>
        <taxon>Viruses</taxon>
        <taxon>Duplodnaviria</taxon>
        <taxon>Heunggongvirae</taxon>
        <taxon>Uroviricota</taxon>
        <taxon>Caudoviricetes</taxon>
        <taxon>Peduoviridae</taxon>
        <taxon>Maltschvirus</taxon>
        <taxon>Maltschvirus maltsch</taxon>
    </lineage>
</organism>